<keyword evidence="1" id="KW-1133">Transmembrane helix</keyword>
<reference evidence="2" key="2">
    <citation type="journal article" date="2021" name="PeerJ">
        <title>Extensive microbial diversity within the chicken gut microbiome revealed by metagenomics and culture.</title>
        <authorList>
            <person name="Gilroy R."/>
            <person name="Ravi A."/>
            <person name="Getino M."/>
            <person name="Pursley I."/>
            <person name="Horton D.L."/>
            <person name="Alikhan N.F."/>
            <person name="Baker D."/>
            <person name="Gharbi K."/>
            <person name="Hall N."/>
            <person name="Watson M."/>
            <person name="Adriaenssens E.M."/>
            <person name="Foster-Nyarko E."/>
            <person name="Jarju S."/>
            <person name="Secka A."/>
            <person name="Antonio M."/>
            <person name="Oren A."/>
            <person name="Chaudhuri R.R."/>
            <person name="La Ragione R."/>
            <person name="Hildebrand F."/>
            <person name="Pallen M.J."/>
        </authorList>
    </citation>
    <scope>NUCLEOTIDE SEQUENCE</scope>
    <source>
        <strain evidence="2">C6-149</strain>
    </source>
</reference>
<evidence type="ECO:0000313" key="2">
    <source>
        <dbReference type="EMBL" id="MBO8440829.1"/>
    </source>
</evidence>
<comment type="caution">
    <text evidence="2">The sequence shown here is derived from an EMBL/GenBank/DDBJ whole genome shotgun (WGS) entry which is preliminary data.</text>
</comment>
<reference evidence="2" key="1">
    <citation type="submission" date="2020-10" db="EMBL/GenBank/DDBJ databases">
        <authorList>
            <person name="Gilroy R."/>
        </authorList>
    </citation>
    <scope>NUCLEOTIDE SEQUENCE</scope>
    <source>
        <strain evidence="2">C6-149</strain>
    </source>
</reference>
<feature type="transmembrane region" description="Helical" evidence="1">
    <location>
        <begin position="6"/>
        <end position="26"/>
    </location>
</feature>
<evidence type="ECO:0000313" key="3">
    <source>
        <dbReference type="Proteomes" id="UP000823614"/>
    </source>
</evidence>
<dbReference type="AlphaFoldDB" id="A0A9D9E8C1"/>
<dbReference type="EMBL" id="JADIMP010000001">
    <property type="protein sequence ID" value="MBO8440829.1"/>
    <property type="molecule type" value="Genomic_DNA"/>
</dbReference>
<keyword evidence="1" id="KW-0812">Transmembrane</keyword>
<proteinExistence type="predicted"/>
<keyword evidence="1" id="KW-0472">Membrane</keyword>
<sequence length="59" mass="6773">MLLKVFLTTLTIILNCLFTAIILQINTIIPNKFLIFILWFIILQGTLAQTAQILFSLSY</sequence>
<organism evidence="2 3">
    <name type="scientific">Candidatus Gallilactobacillus intestinavium</name>
    <dbReference type="NCBI Taxonomy" id="2840838"/>
    <lineage>
        <taxon>Bacteria</taxon>
        <taxon>Bacillati</taxon>
        <taxon>Bacillota</taxon>
        <taxon>Bacilli</taxon>
        <taxon>Lactobacillales</taxon>
        <taxon>Lactobacillaceae</taxon>
        <taxon>Lactobacillaceae incertae sedis</taxon>
        <taxon>Candidatus Gallilactobacillus</taxon>
    </lineage>
</organism>
<name>A0A9D9E8C1_9LACO</name>
<feature type="transmembrane region" description="Helical" evidence="1">
    <location>
        <begin position="33"/>
        <end position="55"/>
    </location>
</feature>
<dbReference type="Proteomes" id="UP000823614">
    <property type="component" value="Unassembled WGS sequence"/>
</dbReference>
<gene>
    <name evidence="2" type="ORF">IAA89_00020</name>
</gene>
<protein>
    <submittedName>
        <fullName evidence="2">Uncharacterized protein</fullName>
    </submittedName>
</protein>
<evidence type="ECO:0000256" key="1">
    <source>
        <dbReference type="SAM" id="Phobius"/>
    </source>
</evidence>
<accession>A0A9D9E8C1</accession>